<keyword evidence="7" id="KW-1185">Reference proteome</keyword>
<reference evidence="6 7" key="1">
    <citation type="submission" date="2023-07" db="EMBL/GenBank/DDBJ databases">
        <title>Sorghum-associated microbial communities from plants grown in Nebraska, USA.</title>
        <authorList>
            <person name="Schachtman D."/>
        </authorList>
    </citation>
    <scope>NUCLEOTIDE SEQUENCE [LARGE SCALE GENOMIC DNA]</scope>
    <source>
        <strain evidence="6 7">BE316</strain>
    </source>
</reference>
<dbReference type="Proteomes" id="UP001180825">
    <property type="component" value="Unassembled WGS sequence"/>
</dbReference>
<evidence type="ECO:0000256" key="1">
    <source>
        <dbReference type="ARBA" id="ARBA00004141"/>
    </source>
</evidence>
<organism evidence="6 7">
    <name type="scientific">Roseateles asaccharophilus</name>
    <dbReference type="NCBI Taxonomy" id="582607"/>
    <lineage>
        <taxon>Bacteria</taxon>
        <taxon>Pseudomonadati</taxon>
        <taxon>Pseudomonadota</taxon>
        <taxon>Betaproteobacteria</taxon>
        <taxon>Burkholderiales</taxon>
        <taxon>Sphaerotilaceae</taxon>
        <taxon>Roseateles</taxon>
    </lineage>
</organism>
<evidence type="ECO:0000256" key="3">
    <source>
        <dbReference type="ARBA" id="ARBA00022989"/>
    </source>
</evidence>
<dbReference type="InterPro" id="IPR032808">
    <property type="entry name" value="DoxX"/>
</dbReference>
<keyword evidence="4 5" id="KW-0472">Membrane</keyword>
<feature type="transmembrane region" description="Helical" evidence="5">
    <location>
        <begin position="119"/>
        <end position="135"/>
    </location>
</feature>
<evidence type="ECO:0000256" key="4">
    <source>
        <dbReference type="ARBA" id="ARBA00023136"/>
    </source>
</evidence>
<dbReference type="Pfam" id="PF07681">
    <property type="entry name" value="DoxX"/>
    <property type="match status" value="1"/>
</dbReference>
<keyword evidence="3 5" id="KW-1133">Transmembrane helix</keyword>
<proteinExistence type="predicted"/>
<evidence type="ECO:0000313" key="7">
    <source>
        <dbReference type="Proteomes" id="UP001180825"/>
    </source>
</evidence>
<accession>A0ABU2AG89</accession>
<evidence type="ECO:0000256" key="5">
    <source>
        <dbReference type="SAM" id="Phobius"/>
    </source>
</evidence>
<evidence type="ECO:0000313" key="6">
    <source>
        <dbReference type="EMBL" id="MDR7335638.1"/>
    </source>
</evidence>
<dbReference type="EMBL" id="JAVDXV010000011">
    <property type="protein sequence ID" value="MDR7335638.1"/>
    <property type="molecule type" value="Genomic_DNA"/>
</dbReference>
<feature type="transmembrane region" description="Helical" evidence="5">
    <location>
        <begin position="86"/>
        <end position="107"/>
    </location>
</feature>
<comment type="subcellular location">
    <subcellularLocation>
        <location evidence="1">Membrane</location>
        <topology evidence="1">Multi-pass membrane protein</topology>
    </subcellularLocation>
</comment>
<gene>
    <name evidence="6" type="ORF">J2X21_004805</name>
</gene>
<dbReference type="RefSeq" id="WP_310332642.1">
    <property type="nucleotide sequence ID" value="NZ_JAVDXV010000011.1"/>
</dbReference>
<keyword evidence="2 5" id="KW-0812">Transmembrane</keyword>
<name>A0ABU2AG89_9BURK</name>
<sequence>MQLPLPAFLATPAARGAFGWLLLRLTLAGLIAAHGWARLIAGGVVPFGGWLESQGFPFGFAIAASITGIEIVGPLLLVARRFVAPLCLVYMAIYAMGIVLVHAKAGWFVVGLGRNGSEYSVLLIVGLLCVALQHVRSRGEA</sequence>
<protein>
    <submittedName>
        <fullName evidence="6">Oxidoreductase</fullName>
    </submittedName>
</protein>
<evidence type="ECO:0000256" key="2">
    <source>
        <dbReference type="ARBA" id="ARBA00022692"/>
    </source>
</evidence>
<comment type="caution">
    <text evidence="6">The sequence shown here is derived from an EMBL/GenBank/DDBJ whole genome shotgun (WGS) entry which is preliminary data.</text>
</comment>
<feature type="transmembrane region" description="Helical" evidence="5">
    <location>
        <begin position="56"/>
        <end position="79"/>
    </location>
</feature>